<comment type="similarity">
    <text evidence="1 10 11">Belongs to the HAM1 NTPase family.</text>
</comment>
<evidence type="ECO:0000313" key="12">
    <source>
        <dbReference type="EMBL" id="AXC48946.1"/>
    </source>
</evidence>
<name>A0A344PHU1_9RHOB</name>
<dbReference type="GO" id="GO:0036220">
    <property type="term" value="F:ITP diphosphatase activity"/>
    <property type="evidence" value="ECO:0007669"/>
    <property type="project" value="UniProtKB-UniRule"/>
</dbReference>
<feature type="binding site" evidence="10">
    <location>
        <begin position="170"/>
        <end position="173"/>
    </location>
    <ligand>
        <name>substrate</name>
    </ligand>
</feature>
<dbReference type="NCBIfam" id="TIGR00042">
    <property type="entry name" value="RdgB/HAM1 family non-canonical purine NTP pyrophosphatase"/>
    <property type="match status" value="1"/>
</dbReference>
<dbReference type="Pfam" id="PF01725">
    <property type="entry name" value="Ham1p_like"/>
    <property type="match status" value="1"/>
</dbReference>
<comment type="subunit">
    <text evidence="2 10">Homodimer.</text>
</comment>
<evidence type="ECO:0000256" key="5">
    <source>
        <dbReference type="ARBA" id="ARBA00022801"/>
    </source>
</evidence>
<dbReference type="RefSeq" id="WP_114075265.1">
    <property type="nucleotide sequence ID" value="NZ_CP030918.1"/>
</dbReference>
<accession>A0A344PHU1</accession>
<dbReference type="GO" id="GO:0046872">
    <property type="term" value="F:metal ion binding"/>
    <property type="evidence" value="ECO:0007669"/>
    <property type="project" value="UniProtKB-KW"/>
</dbReference>
<feature type="binding site" evidence="10">
    <location>
        <begin position="199"/>
        <end position="200"/>
    </location>
    <ligand>
        <name>substrate</name>
    </ligand>
</feature>
<keyword evidence="3 10" id="KW-0479">Metal-binding</keyword>
<dbReference type="InterPro" id="IPR002637">
    <property type="entry name" value="RdgB/HAM1"/>
</dbReference>
<dbReference type="PANTHER" id="PTHR11067:SF9">
    <property type="entry name" value="INOSINE TRIPHOSPHATE PYROPHOSPHATASE"/>
    <property type="match status" value="1"/>
</dbReference>
<dbReference type="HAMAP" id="MF_01405">
    <property type="entry name" value="Non_canon_purine_NTPase"/>
    <property type="match status" value="1"/>
</dbReference>
<feature type="binding site" evidence="10">
    <location>
        <begin position="23"/>
        <end position="28"/>
    </location>
    <ligand>
        <name>substrate</name>
    </ligand>
</feature>
<dbReference type="Gene3D" id="3.90.950.10">
    <property type="match status" value="1"/>
</dbReference>
<gene>
    <name evidence="12" type="primary">rdgB</name>
    <name evidence="12" type="ORF">DRW48_03825</name>
</gene>
<keyword evidence="4 10" id="KW-0547">Nucleotide-binding</keyword>
<keyword evidence="6 10" id="KW-0460">Magnesium</keyword>
<dbReference type="GO" id="GO:0009146">
    <property type="term" value="P:purine nucleoside triphosphate catabolic process"/>
    <property type="evidence" value="ECO:0007669"/>
    <property type="project" value="UniProtKB-UniRule"/>
</dbReference>
<dbReference type="GO" id="GO:0017111">
    <property type="term" value="F:ribonucleoside triphosphate phosphatase activity"/>
    <property type="evidence" value="ECO:0007669"/>
    <property type="project" value="InterPro"/>
</dbReference>
<dbReference type="EMBL" id="CP030918">
    <property type="protein sequence ID" value="AXC48946.1"/>
    <property type="molecule type" value="Genomic_DNA"/>
</dbReference>
<evidence type="ECO:0000256" key="9">
    <source>
        <dbReference type="ARBA" id="ARBA00052017"/>
    </source>
</evidence>
<dbReference type="InterPro" id="IPR020922">
    <property type="entry name" value="dITP/XTP_pyrophosphatase"/>
</dbReference>
<comment type="catalytic activity">
    <reaction evidence="10">
        <text>ITP + H2O = IMP + diphosphate + H(+)</text>
        <dbReference type="Rhea" id="RHEA:29399"/>
        <dbReference type="ChEBI" id="CHEBI:15377"/>
        <dbReference type="ChEBI" id="CHEBI:15378"/>
        <dbReference type="ChEBI" id="CHEBI:33019"/>
        <dbReference type="ChEBI" id="CHEBI:58053"/>
        <dbReference type="ChEBI" id="CHEBI:61402"/>
        <dbReference type="EC" id="3.6.1.66"/>
    </reaction>
</comment>
<dbReference type="EC" id="3.6.1.66" evidence="10"/>
<evidence type="ECO:0000313" key="13">
    <source>
        <dbReference type="Proteomes" id="UP000252023"/>
    </source>
</evidence>
<keyword evidence="13" id="KW-1185">Reference proteome</keyword>
<protein>
    <recommendedName>
        <fullName evidence="10">dITP/XTP pyrophosphatase</fullName>
        <ecNumber evidence="10">3.6.1.66</ecNumber>
    </recommendedName>
    <alternativeName>
        <fullName evidence="10">Non-canonical purine NTP pyrophosphatase</fullName>
    </alternativeName>
    <alternativeName>
        <fullName evidence="10">Non-standard purine NTP pyrophosphatase</fullName>
    </alternativeName>
    <alternativeName>
        <fullName evidence="10">Nucleoside-triphosphate diphosphatase</fullName>
    </alternativeName>
    <alternativeName>
        <fullName evidence="10">Nucleoside-triphosphate pyrophosphatase</fullName>
        <shortName evidence="10">NTPase</shortName>
    </alternativeName>
</protein>
<feature type="binding site" evidence="10">
    <location>
        <position position="194"/>
    </location>
    <ligand>
        <name>substrate</name>
    </ligand>
</feature>
<dbReference type="GO" id="GO:0035870">
    <property type="term" value="F:dITP diphosphatase activity"/>
    <property type="evidence" value="ECO:0007669"/>
    <property type="project" value="UniProtKB-UniRule"/>
</dbReference>
<comment type="catalytic activity">
    <reaction evidence="9 10">
        <text>XTP + H2O = XMP + diphosphate + H(+)</text>
        <dbReference type="Rhea" id="RHEA:28610"/>
        <dbReference type="ChEBI" id="CHEBI:15377"/>
        <dbReference type="ChEBI" id="CHEBI:15378"/>
        <dbReference type="ChEBI" id="CHEBI:33019"/>
        <dbReference type="ChEBI" id="CHEBI:57464"/>
        <dbReference type="ChEBI" id="CHEBI:61314"/>
        <dbReference type="EC" id="3.6.1.66"/>
    </reaction>
</comment>
<dbReference type="InterPro" id="IPR029001">
    <property type="entry name" value="ITPase-like_fam"/>
</dbReference>
<feature type="active site" description="Proton acceptor" evidence="10">
    <location>
        <position position="84"/>
    </location>
</feature>
<evidence type="ECO:0000256" key="1">
    <source>
        <dbReference type="ARBA" id="ARBA00008023"/>
    </source>
</evidence>
<dbReference type="OrthoDB" id="9807456at2"/>
<dbReference type="GO" id="GO:0005829">
    <property type="term" value="C:cytosol"/>
    <property type="evidence" value="ECO:0007669"/>
    <property type="project" value="TreeGrafter"/>
</dbReference>
<feature type="binding site" evidence="10">
    <location>
        <position position="84"/>
    </location>
    <ligand>
        <name>Mg(2+)</name>
        <dbReference type="ChEBI" id="CHEBI:18420"/>
    </ligand>
</feature>
<comment type="function">
    <text evidence="10">Pyrophosphatase that catalyzes the hydrolysis of nucleoside triphosphates to their monophosphate derivatives, with a high preference for the non-canonical purine nucleotides XTP (xanthosine triphosphate), dITP (deoxyinosine triphosphate) and ITP. Seems to function as a house-cleaning enzyme that removes non-canonical purine nucleotides from the nucleotide pool, thus preventing their incorporation into DNA/RNA and avoiding chromosomal lesions.</text>
</comment>
<dbReference type="KEGG" id="pars:DRW48_03825"/>
<feature type="binding site" evidence="10">
    <location>
        <position position="85"/>
    </location>
    <ligand>
        <name>substrate</name>
    </ligand>
</feature>
<dbReference type="AlphaFoldDB" id="A0A344PHU1"/>
<proteinExistence type="inferred from homology"/>
<comment type="catalytic activity">
    <reaction evidence="8 10">
        <text>dITP + H2O = dIMP + diphosphate + H(+)</text>
        <dbReference type="Rhea" id="RHEA:28342"/>
        <dbReference type="ChEBI" id="CHEBI:15377"/>
        <dbReference type="ChEBI" id="CHEBI:15378"/>
        <dbReference type="ChEBI" id="CHEBI:33019"/>
        <dbReference type="ChEBI" id="CHEBI:61194"/>
        <dbReference type="ChEBI" id="CHEBI:61382"/>
        <dbReference type="EC" id="3.6.1.66"/>
    </reaction>
</comment>
<evidence type="ECO:0000256" key="7">
    <source>
        <dbReference type="ARBA" id="ARBA00023080"/>
    </source>
</evidence>
<dbReference type="FunFam" id="3.90.950.10:FF:000001">
    <property type="entry name" value="dITP/XTP pyrophosphatase"/>
    <property type="match status" value="1"/>
</dbReference>
<reference evidence="13" key="1">
    <citation type="submission" date="2018-07" db="EMBL/GenBank/DDBJ databases">
        <title>Genome sequencing of Paracoccus sp. SC2-6.</title>
        <authorList>
            <person name="Heo J."/>
            <person name="Kim S.-J."/>
            <person name="Kwon S.-W."/>
        </authorList>
    </citation>
    <scope>NUCLEOTIDE SEQUENCE [LARGE SCALE GENOMIC DNA]</scope>
    <source>
        <strain evidence="13">SC2-6</strain>
    </source>
</reference>
<evidence type="ECO:0000256" key="4">
    <source>
        <dbReference type="ARBA" id="ARBA00022741"/>
    </source>
</evidence>
<evidence type="ECO:0000256" key="3">
    <source>
        <dbReference type="ARBA" id="ARBA00022723"/>
    </source>
</evidence>
<sequence length="211" mass="22183">MSAGAAVLGAGNCFTWNKLLIATHNAGKLDEMRALFAPRGIEVVGAADMGLSEPAETEDSFLGNARIKAQAAMAATGLPVLADDSGITVDGLGGAPGVYTADWAETPNGRDFMQAMTRTWAELEAASVPEPRTAQFRCTLVLLQPDGTERVFEGLATGHLVWPPRGALGHGYDPIFVPDAGDGRTFAEMSAEEKNAISHRADAFRKLVAAL</sequence>
<dbReference type="GO" id="GO:0036222">
    <property type="term" value="F:XTP diphosphatase activity"/>
    <property type="evidence" value="ECO:0007669"/>
    <property type="project" value="UniProtKB-UniRule"/>
</dbReference>
<evidence type="ECO:0000256" key="11">
    <source>
        <dbReference type="RuleBase" id="RU003781"/>
    </source>
</evidence>
<dbReference type="SUPFAM" id="SSF52972">
    <property type="entry name" value="ITPase-like"/>
    <property type="match status" value="1"/>
</dbReference>
<dbReference type="Proteomes" id="UP000252023">
    <property type="component" value="Chromosome"/>
</dbReference>
<dbReference type="CDD" id="cd00515">
    <property type="entry name" value="HAM1"/>
    <property type="match status" value="1"/>
</dbReference>
<evidence type="ECO:0000256" key="8">
    <source>
        <dbReference type="ARBA" id="ARBA00051875"/>
    </source>
</evidence>
<dbReference type="PANTHER" id="PTHR11067">
    <property type="entry name" value="INOSINE TRIPHOSPHATE PYROPHOSPHATASE/HAM1 PROTEIN"/>
    <property type="match status" value="1"/>
</dbReference>
<evidence type="ECO:0000256" key="10">
    <source>
        <dbReference type="HAMAP-Rule" id="MF_01405"/>
    </source>
</evidence>
<keyword evidence="7 10" id="KW-0546">Nucleotide metabolism</keyword>
<organism evidence="12 13">
    <name type="scientific">Paracoccus suum</name>
    <dbReference type="NCBI Taxonomy" id="2259340"/>
    <lineage>
        <taxon>Bacteria</taxon>
        <taxon>Pseudomonadati</taxon>
        <taxon>Pseudomonadota</taxon>
        <taxon>Alphaproteobacteria</taxon>
        <taxon>Rhodobacterales</taxon>
        <taxon>Paracoccaceae</taxon>
        <taxon>Paracoccus</taxon>
    </lineage>
</organism>
<comment type="caution">
    <text evidence="10">Lacks conserved residue(s) required for the propagation of feature annotation.</text>
</comment>
<dbReference type="GO" id="GO:0009117">
    <property type="term" value="P:nucleotide metabolic process"/>
    <property type="evidence" value="ECO:0007669"/>
    <property type="project" value="UniProtKB-KW"/>
</dbReference>
<keyword evidence="5 10" id="KW-0378">Hydrolase</keyword>
<dbReference type="GO" id="GO:0000166">
    <property type="term" value="F:nucleotide binding"/>
    <property type="evidence" value="ECO:0007669"/>
    <property type="project" value="UniProtKB-KW"/>
</dbReference>
<evidence type="ECO:0000256" key="6">
    <source>
        <dbReference type="ARBA" id="ARBA00022842"/>
    </source>
</evidence>
<comment type="cofactor">
    <cofactor evidence="10">
        <name>Mg(2+)</name>
        <dbReference type="ChEBI" id="CHEBI:18420"/>
    </cofactor>
    <text evidence="10">Binds 1 Mg(2+) ion per subunit.</text>
</comment>
<evidence type="ECO:0000256" key="2">
    <source>
        <dbReference type="ARBA" id="ARBA00011738"/>
    </source>
</evidence>